<gene>
    <name evidence="3" type="ORF">SAMN05421820_101279</name>
</gene>
<dbReference type="Pfam" id="PF02342">
    <property type="entry name" value="TerD"/>
    <property type="match status" value="1"/>
</dbReference>
<keyword evidence="4" id="KW-1185">Reference proteome</keyword>
<dbReference type="CDD" id="cd06974">
    <property type="entry name" value="TerD_like"/>
    <property type="match status" value="1"/>
</dbReference>
<dbReference type="InterPro" id="IPR051324">
    <property type="entry name" value="Stress/Tellurium_Resist"/>
</dbReference>
<reference evidence="4" key="1">
    <citation type="submission" date="2016-10" db="EMBL/GenBank/DDBJ databases">
        <authorList>
            <person name="Varghese N."/>
            <person name="Submissions S."/>
        </authorList>
    </citation>
    <scope>NUCLEOTIDE SEQUENCE [LARGE SCALE GENOMIC DNA]</scope>
    <source>
        <strain evidence="4">DSM 19110</strain>
    </source>
</reference>
<dbReference type="InterPro" id="IPR003325">
    <property type="entry name" value="TerD"/>
</dbReference>
<dbReference type="Proteomes" id="UP000183200">
    <property type="component" value="Unassembled WGS sequence"/>
</dbReference>
<dbReference type="GO" id="GO:0046690">
    <property type="term" value="P:response to tellurium ion"/>
    <property type="evidence" value="ECO:0007669"/>
    <property type="project" value="UniProtKB-KW"/>
</dbReference>
<proteinExistence type="predicted"/>
<keyword evidence="1" id="KW-0778">Tellurium resistance</keyword>
<dbReference type="Gene3D" id="2.60.60.30">
    <property type="entry name" value="sav2460 like domains"/>
    <property type="match status" value="1"/>
</dbReference>
<evidence type="ECO:0000313" key="4">
    <source>
        <dbReference type="Proteomes" id="UP000183200"/>
    </source>
</evidence>
<dbReference type="PANTHER" id="PTHR32097">
    <property type="entry name" value="CAMP-BINDING PROTEIN 1-RELATED"/>
    <property type="match status" value="1"/>
</dbReference>
<evidence type="ECO:0000313" key="3">
    <source>
        <dbReference type="EMBL" id="SDL37460.1"/>
    </source>
</evidence>
<feature type="domain" description="TerD" evidence="2">
    <location>
        <begin position="1"/>
        <end position="187"/>
    </location>
</feature>
<evidence type="ECO:0000259" key="2">
    <source>
        <dbReference type="Pfam" id="PF02342"/>
    </source>
</evidence>
<dbReference type="AlphaFoldDB" id="A0A1G9JIN5"/>
<accession>A0A1G9JIN5</accession>
<name>A0A1G9JIN5_9SPHI</name>
<protein>
    <submittedName>
        <fullName evidence="3">Tellurium resistance protein TerD</fullName>
    </submittedName>
</protein>
<dbReference type="EMBL" id="FNGY01000001">
    <property type="protein sequence ID" value="SDL37460.1"/>
    <property type="molecule type" value="Genomic_DNA"/>
</dbReference>
<sequence>MAIQLEKNKSISIAKEQPGLNHIIAGLGWDPSTVNGHPVDLDLSLFMLAENGKLAADEYFIFYNNASSPDGSTHYPGDNRGGEGDGDDEVIHLDLSKIDPKIEFLYFAVTIDQGEERGHHFGHVQNSYINIRDASDHSILCQYQLKDHFTDEDSIVIAAISRNGGEWNVEALGQAFSGGLNTLVELYQ</sequence>
<organism evidence="3 4">
    <name type="scientific">Pedobacter steynii</name>
    <dbReference type="NCBI Taxonomy" id="430522"/>
    <lineage>
        <taxon>Bacteria</taxon>
        <taxon>Pseudomonadati</taxon>
        <taxon>Bacteroidota</taxon>
        <taxon>Sphingobacteriia</taxon>
        <taxon>Sphingobacteriales</taxon>
        <taxon>Sphingobacteriaceae</taxon>
        <taxon>Pedobacter</taxon>
    </lineage>
</organism>
<evidence type="ECO:0000256" key="1">
    <source>
        <dbReference type="ARBA" id="ARBA00022686"/>
    </source>
</evidence>
<dbReference type="RefSeq" id="WP_074604231.1">
    <property type="nucleotide sequence ID" value="NZ_FNGY01000001.1"/>
</dbReference>
<dbReference type="PANTHER" id="PTHR32097:SF17">
    <property type="entry name" value="CAMP-BINDING PROTEIN 1-RELATED"/>
    <property type="match status" value="1"/>
</dbReference>